<evidence type="ECO:0000313" key="2">
    <source>
        <dbReference type="EMBL" id="KAK0641662.1"/>
    </source>
</evidence>
<evidence type="ECO:0000313" key="3">
    <source>
        <dbReference type="Proteomes" id="UP001174936"/>
    </source>
</evidence>
<evidence type="ECO:0000256" key="1">
    <source>
        <dbReference type="SAM" id="SignalP"/>
    </source>
</evidence>
<name>A0AA40CKE5_9PEZI</name>
<sequence length="248" mass="26581">MRYSLAFFLGLSGLANLAAAKGCCRGNICLMAILSAGDEALEACAAQTLTITPETVTVTKTVQTDTSILTDTLTASTETLYFTSESTTTASTETQVFTSTATDETTTTVISTATATGYSYLPKEQDDARAEVTRSTGIYVWSIDTEGYLAMSDGDKSYLPYVSNTGDDSEPVYYMHRYAIAASTPYSSLNKIGGSIDGEGLLHLDGLHRKNNTYGCESGDGELRLFLAGDATPAPECRRFAIDGWFLR</sequence>
<dbReference type="AlphaFoldDB" id="A0AA40CKE5"/>
<accession>A0AA40CKE5</accession>
<dbReference type="Proteomes" id="UP001174936">
    <property type="component" value="Unassembled WGS sequence"/>
</dbReference>
<reference evidence="2" key="1">
    <citation type="submission" date="2023-06" db="EMBL/GenBank/DDBJ databases">
        <title>Genome-scale phylogeny and comparative genomics of the fungal order Sordariales.</title>
        <authorList>
            <consortium name="Lawrence Berkeley National Laboratory"/>
            <person name="Hensen N."/>
            <person name="Bonometti L."/>
            <person name="Westerberg I."/>
            <person name="Brannstrom I.O."/>
            <person name="Guillou S."/>
            <person name="Cros-Aarteil S."/>
            <person name="Calhoun S."/>
            <person name="Haridas S."/>
            <person name="Kuo A."/>
            <person name="Mondo S."/>
            <person name="Pangilinan J."/>
            <person name="Riley R."/>
            <person name="Labutti K."/>
            <person name="Andreopoulos B."/>
            <person name="Lipzen A."/>
            <person name="Chen C."/>
            <person name="Yanf M."/>
            <person name="Daum C."/>
            <person name="Ng V."/>
            <person name="Clum A."/>
            <person name="Steindorff A."/>
            <person name="Ohm R."/>
            <person name="Martin F."/>
            <person name="Silar P."/>
            <person name="Natvig D."/>
            <person name="Lalanne C."/>
            <person name="Gautier V."/>
            <person name="Ament-Velasquez S.L."/>
            <person name="Kruys A."/>
            <person name="Hutchinson M.I."/>
            <person name="Powell A.J."/>
            <person name="Barry K."/>
            <person name="Miller A.N."/>
            <person name="Grigoriev I.V."/>
            <person name="Debuchy R."/>
            <person name="Gladieux P."/>
            <person name="Thoren M.H."/>
            <person name="Johannesson H."/>
        </authorList>
    </citation>
    <scope>NUCLEOTIDE SEQUENCE</scope>
    <source>
        <strain evidence="2">SMH2532-1</strain>
    </source>
</reference>
<keyword evidence="3" id="KW-1185">Reference proteome</keyword>
<feature type="chain" id="PRO_5041245081" evidence="1">
    <location>
        <begin position="21"/>
        <end position="248"/>
    </location>
</feature>
<proteinExistence type="predicted"/>
<feature type="signal peptide" evidence="1">
    <location>
        <begin position="1"/>
        <end position="20"/>
    </location>
</feature>
<dbReference type="EMBL" id="JAULSV010000006">
    <property type="protein sequence ID" value="KAK0641662.1"/>
    <property type="molecule type" value="Genomic_DNA"/>
</dbReference>
<protein>
    <submittedName>
        <fullName evidence="2">Uncharacterized protein</fullName>
    </submittedName>
</protein>
<comment type="caution">
    <text evidence="2">The sequence shown here is derived from an EMBL/GenBank/DDBJ whole genome shotgun (WGS) entry which is preliminary data.</text>
</comment>
<gene>
    <name evidence="2" type="ORF">B0T16DRAFT_461701</name>
</gene>
<organism evidence="2 3">
    <name type="scientific">Cercophora newfieldiana</name>
    <dbReference type="NCBI Taxonomy" id="92897"/>
    <lineage>
        <taxon>Eukaryota</taxon>
        <taxon>Fungi</taxon>
        <taxon>Dikarya</taxon>
        <taxon>Ascomycota</taxon>
        <taxon>Pezizomycotina</taxon>
        <taxon>Sordariomycetes</taxon>
        <taxon>Sordariomycetidae</taxon>
        <taxon>Sordariales</taxon>
        <taxon>Lasiosphaeriaceae</taxon>
        <taxon>Cercophora</taxon>
    </lineage>
</organism>
<keyword evidence="1" id="KW-0732">Signal</keyword>